<evidence type="ECO:0000256" key="1">
    <source>
        <dbReference type="SAM" id="Phobius"/>
    </source>
</evidence>
<dbReference type="Proteomes" id="UP000037035">
    <property type="component" value="Unassembled WGS sequence"/>
</dbReference>
<feature type="transmembrane region" description="Helical" evidence="1">
    <location>
        <begin position="86"/>
        <end position="104"/>
    </location>
</feature>
<organism evidence="2 3">
    <name type="scientific">Puccinia sorghi</name>
    <dbReference type="NCBI Taxonomy" id="27349"/>
    <lineage>
        <taxon>Eukaryota</taxon>
        <taxon>Fungi</taxon>
        <taxon>Dikarya</taxon>
        <taxon>Basidiomycota</taxon>
        <taxon>Pucciniomycotina</taxon>
        <taxon>Pucciniomycetes</taxon>
        <taxon>Pucciniales</taxon>
        <taxon>Pucciniaceae</taxon>
        <taxon>Puccinia</taxon>
    </lineage>
</organism>
<accession>A0A0L6V6I5</accession>
<keyword evidence="1" id="KW-0472">Membrane</keyword>
<sequence length="489" mass="54129">MPDGGASLSNQPSQPLVGHCGPDPHQFSDEYRSVFLPQWYMSHLAISRASPEYSWGVTMHSEAPAQLLRLVQSQYFVSDSGGLDRLVFKSMNLFIALIIALYLFGACKQLGQSRIWVAQVDSKGYWHPNVNIVLPIFATAHGIALSVALASMSLNFGGPVRAWTLQFEGASFLLLHCLNWSKTWVTLYAMPHDVEGPNLAHPCTGLSTRFASPYLFNTLVFFGYAAPLLIAVPVLVLQDRSMSQAHQDYASFLHAIEMLRYQIPADASLTKWLLNPTVALEIQNLKSGGEEIHRYGKVFAITLIIFHSISVGQVLGMEAASAGCLESEQANNKLGLDKAQTGSLESRGDIFLVTLDSVNKHDPPASAKRNFLDWNVFTPCLQPGTEVGAELWKSDLMRRLDEKDRALQSNLEEQYLALRQYTANTMWQALLICIISGCYITLGLGYVFNWPDAPIRITYPQLCLDQLKYAGIIWSVGGFFLASVCEAGL</sequence>
<keyword evidence="1" id="KW-1133">Transmembrane helix</keyword>
<protein>
    <submittedName>
        <fullName evidence="2">Uncharacterized protein</fullName>
    </submittedName>
</protein>
<evidence type="ECO:0000313" key="3">
    <source>
        <dbReference type="Proteomes" id="UP000037035"/>
    </source>
</evidence>
<keyword evidence="1" id="KW-0812">Transmembrane</keyword>
<keyword evidence="3" id="KW-1185">Reference proteome</keyword>
<reference evidence="2 3" key="1">
    <citation type="submission" date="2015-08" db="EMBL/GenBank/DDBJ databases">
        <title>Next Generation Sequencing and Analysis of the Genome of Puccinia sorghi L Schw, the Causal Agent of Maize Common Rust.</title>
        <authorList>
            <person name="Rochi L."/>
            <person name="Burguener G."/>
            <person name="Darino M."/>
            <person name="Turjanski A."/>
            <person name="Kreff E."/>
            <person name="Dieguez M.J."/>
            <person name="Sacco F."/>
        </authorList>
    </citation>
    <scope>NUCLEOTIDE SEQUENCE [LARGE SCALE GENOMIC DNA]</scope>
    <source>
        <strain evidence="2 3">RO10H11247</strain>
    </source>
</reference>
<feature type="transmembrane region" description="Helical" evidence="1">
    <location>
        <begin position="429"/>
        <end position="449"/>
    </location>
</feature>
<evidence type="ECO:0000313" key="2">
    <source>
        <dbReference type="EMBL" id="KNZ56391.1"/>
    </source>
</evidence>
<dbReference type="OrthoDB" id="2496770at2759"/>
<feature type="transmembrane region" description="Helical" evidence="1">
    <location>
        <begin position="132"/>
        <end position="154"/>
    </location>
</feature>
<feature type="transmembrane region" description="Helical" evidence="1">
    <location>
        <begin position="469"/>
        <end position="488"/>
    </location>
</feature>
<proteinExistence type="predicted"/>
<gene>
    <name evidence="2" type="ORF">VP01_2414g2</name>
</gene>
<comment type="caution">
    <text evidence="2">The sequence shown here is derived from an EMBL/GenBank/DDBJ whole genome shotgun (WGS) entry which is preliminary data.</text>
</comment>
<feature type="transmembrane region" description="Helical" evidence="1">
    <location>
        <begin position="214"/>
        <end position="237"/>
    </location>
</feature>
<dbReference type="AlphaFoldDB" id="A0A0L6V6I5"/>
<dbReference type="EMBL" id="LAVV01007297">
    <property type="protein sequence ID" value="KNZ56391.1"/>
    <property type="molecule type" value="Genomic_DNA"/>
</dbReference>
<name>A0A0L6V6I5_9BASI</name>
<dbReference type="VEuPathDB" id="FungiDB:VP01_2414g2"/>